<keyword evidence="2" id="KW-1185">Reference proteome</keyword>
<comment type="caution">
    <text evidence="1">The sequence shown here is derived from an EMBL/GenBank/DDBJ whole genome shotgun (WGS) entry which is preliminary data.</text>
</comment>
<name>A0A4V3DE58_9SPHI</name>
<evidence type="ECO:0000313" key="2">
    <source>
        <dbReference type="Proteomes" id="UP000295292"/>
    </source>
</evidence>
<dbReference type="Proteomes" id="UP000295292">
    <property type="component" value="Unassembled WGS sequence"/>
</dbReference>
<proteinExistence type="predicted"/>
<dbReference type="RefSeq" id="WP_133583609.1">
    <property type="nucleotide sequence ID" value="NZ_SNYV01000011.1"/>
</dbReference>
<organism evidence="1 2">
    <name type="scientific">Sphingobacterium yanglingense</name>
    <dbReference type="NCBI Taxonomy" id="1437280"/>
    <lineage>
        <taxon>Bacteria</taxon>
        <taxon>Pseudomonadati</taxon>
        <taxon>Bacteroidota</taxon>
        <taxon>Sphingobacteriia</taxon>
        <taxon>Sphingobacteriales</taxon>
        <taxon>Sphingobacteriaceae</taxon>
        <taxon>Sphingobacterium</taxon>
    </lineage>
</organism>
<evidence type="ECO:0000313" key="1">
    <source>
        <dbReference type="EMBL" id="TDQ79849.1"/>
    </source>
</evidence>
<protein>
    <submittedName>
        <fullName evidence="1">Uncharacterized protein</fullName>
    </submittedName>
</protein>
<dbReference type="OrthoDB" id="1340494at2"/>
<dbReference type="AlphaFoldDB" id="A0A4V3DE58"/>
<dbReference type="EMBL" id="SNYV01000011">
    <property type="protein sequence ID" value="TDQ79849.1"/>
    <property type="molecule type" value="Genomic_DNA"/>
</dbReference>
<accession>A0A4V3DE58</accession>
<reference evidence="1 2" key="1">
    <citation type="submission" date="2019-03" db="EMBL/GenBank/DDBJ databases">
        <title>Genomic Encyclopedia of Archaeal and Bacterial Type Strains, Phase II (KMG-II): from individual species to whole genera.</title>
        <authorList>
            <person name="Goeker M."/>
        </authorList>
    </citation>
    <scope>NUCLEOTIDE SEQUENCE [LARGE SCALE GENOMIC DNA]</scope>
    <source>
        <strain evidence="1 2">DSM 28353</strain>
    </source>
</reference>
<gene>
    <name evidence="1" type="ORF">CLV99_1299</name>
</gene>
<sequence>MFELFKEAVRSAYLMKKNNRTLPYDELEKPSPGDLRNLFLLLMARGLSQDDQETLVRFLKYNGAYAELDTYIRRYDLDKFRPLRNYILGNTSNPSEDVVKILAMLIDFQPRPYRKWRENHLAEVGIKNENREYQNRQEPYSSLKNTATLRKNNSRPIITRSSGSSSSIRNGLKLLLSLGIISTVAAVFIAKE</sequence>